<sequence length="62" mass="7372">MSSLYFRAFVYMEDECDAEDAICGRRLRVEWMKNCRSNIWLKLKRGSISSVAYLLDQLLYVN</sequence>
<accession>A0A8T3A712</accession>
<dbReference type="AlphaFoldDB" id="A0A8T3A712"/>
<comment type="caution">
    <text evidence="1">The sequence shown here is derived from an EMBL/GenBank/DDBJ whole genome shotgun (WGS) entry which is preliminary data.</text>
</comment>
<keyword evidence="2" id="KW-1185">Reference proteome</keyword>
<name>A0A8T3A712_DENNO</name>
<gene>
    <name evidence="1" type="ORF">KFK09_026253</name>
</gene>
<organism evidence="1 2">
    <name type="scientific">Dendrobium nobile</name>
    <name type="common">Orchid</name>
    <dbReference type="NCBI Taxonomy" id="94219"/>
    <lineage>
        <taxon>Eukaryota</taxon>
        <taxon>Viridiplantae</taxon>
        <taxon>Streptophyta</taxon>
        <taxon>Embryophyta</taxon>
        <taxon>Tracheophyta</taxon>
        <taxon>Spermatophyta</taxon>
        <taxon>Magnoliopsida</taxon>
        <taxon>Liliopsida</taxon>
        <taxon>Asparagales</taxon>
        <taxon>Orchidaceae</taxon>
        <taxon>Epidendroideae</taxon>
        <taxon>Malaxideae</taxon>
        <taxon>Dendrobiinae</taxon>
        <taxon>Dendrobium</taxon>
    </lineage>
</organism>
<dbReference type="SMR" id="A0A8T3A712"/>
<protein>
    <submittedName>
        <fullName evidence="1">Uncharacterized protein</fullName>
    </submittedName>
</protein>
<evidence type="ECO:0000313" key="2">
    <source>
        <dbReference type="Proteomes" id="UP000829196"/>
    </source>
</evidence>
<evidence type="ECO:0000313" key="1">
    <source>
        <dbReference type="EMBL" id="KAI0491990.1"/>
    </source>
</evidence>
<proteinExistence type="predicted"/>
<reference evidence="1" key="1">
    <citation type="journal article" date="2022" name="Front. Genet.">
        <title>Chromosome-Scale Assembly of the Dendrobium nobile Genome Provides Insights Into the Molecular Mechanism of the Biosynthesis of the Medicinal Active Ingredient of Dendrobium.</title>
        <authorList>
            <person name="Xu Q."/>
            <person name="Niu S.-C."/>
            <person name="Li K.-L."/>
            <person name="Zheng P.-J."/>
            <person name="Zhang X.-J."/>
            <person name="Jia Y."/>
            <person name="Liu Y."/>
            <person name="Niu Y.-X."/>
            <person name="Yu L.-H."/>
            <person name="Chen D.-F."/>
            <person name="Zhang G.-Q."/>
        </authorList>
    </citation>
    <scope>NUCLEOTIDE SEQUENCE</scope>
    <source>
        <tissue evidence="1">Leaf</tissue>
    </source>
</reference>
<dbReference type="Proteomes" id="UP000829196">
    <property type="component" value="Unassembled WGS sequence"/>
</dbReference>
<dbReference type="EMBL" id="JAGYWB010000018">
    <property type="protein sequence ID" value="KAI0491990.1"/>
    <property type="molecule type" value="Genomic_DNA"/>
</dbReference>